<dbReference type="RefSeq" id="WP_014016849.1">
    <property type="nucleotide sequence ID" value="NZ_AP031433.1"/>
</dbReference>
<evidence type="ECO:0000313" key="2">
    <source>
        <dbReference type="EMBL" id="AVO27881.1"/>
    </source>
</evidence>
<proteinExistence type="predicted"/>
<reference evidence="3 5" key="2">
    <citation type="submission" date="2020-04" db="EMBL/GenBank/DDBJ databases">
        <authorList>
            <person name="Hitch T.C.A."/>
            <person name="Wylensek D."/>
            <person name="Clavel T."/>
        </authorList>
    </citation>
    <scope>NUCLEOTIDE SEQUENCE [LARGE SCALE GENOMIC DNA]</scope>
    <source>
        <strain evidence="3 5">WCA-386-APC-2A</strain>
    </source>
</reference>
<feature type="transmembrane region" description="Helical" evidence="1">
    <location>
        <begin position="98"/>
        <end position="118"/>
    </location>
</feature>
<dbReference type="GeneID" id="97492540"/>
<accession>A0A1M6SUZ7</accession>
<feature type="transmembrane region" description="Helical" evidence="1">
    <location>
        <begin position="75"/>
        <end position="92"/>
    </location>
</feature>
<evidence type="ECO:0000313" key="5">
    <source>
        <dbReference type="Proteomes" id="UP000536773"/>
    </source>
</evidence>
<keyword evidence="1" id="KW-0472">Membrane</keyword>
<gene>
    <name evidence="2" type="ORF">C6Y28_09770</name>
    <name evidence="3" type="ORF">HG933_06950</name>
</gene>
<organism evidence="3 5">
    <name type="scientific">Megasphaera elsdenii</name>
    <dbReference type="NCBI Taxonomy" id="907"/>
    <lineage>
        <taxon>Bacteria</taxon>
        <taxon>Bacillati</taxon>
        <taxon>Bacillota</taxon>
        <taxon>Negativicutes</taxon>
        <taxon>Veillonellales</taxon>
        <taxon>Veillonellaceae</taxon>
        <taxon>Megasphaera</taxon>
    </lineage>
</organism>
<dbReference type="Proteomes" id="UP000536773">
    <property type="component" value="Unassembled WGS sequence"/>
</dbReference>
<feature type="transmembrane region" description="Helical" evidence="1">
    <location>
        <begin position="35"/>
        <end position="54"/>
    </location>
</feature>
<dbReference type="Proteomes" id="UP000238358">
    <property type="component" value="Chromosome"/>
</dbReference>
<name>A0A1M6SUZ7_MEGEL</name>
<keyword evidence="1" id="KW-0812">Transmembrane</keyword>
<evidence type="ECO:0000313" key="3">
    <source>
        <dbReference type="EMBL" id="NMK39115.1"/>
    </source>
</evidence>
<evidence type="ECO:0000256" key="1">
    <source>
        <dbReference type="SAM" id="Phobius"/>
    </source>
</evidence>
<dbReference type="EMBL" id="JABBJH010000008">
    <property type="protein sequence ID" value="NMK39115.1"/>
    <property type="molecule type" value="Genomic_DNA"/>
</dbReference>
<keyword evidence="1" id="KW-1133">Transmembrane helix</keyword>
<evidence type="ECO:0000313" key="4">
    <source>
        <dbReference type="Proteomes" id="UP000238358"/>
    </source>
</evidence>
<reference evidence="2 4" key="1">
    <citation type="journal article" date="2018" name="Genome Announc.">
        <title>Complete genomes of two Megasphaera elsdenii strains, NCIMB 702410 and ATCC 25940.</title>
        <authorList>
            <person name="Hatmaker E.A."/>
            <person name="O'Dell K."/>
            <person name="Riley L.A."/>
            <person name="Klingeman D.M."/>
            <person name="Guss A.M."/>
        </authorList>
    </citation>
    <scope>NUCLEOTIDE SEQUENCE [LARGE SCALE GENOMIC DNA]</scope>
    <source>
        <strain evidence="2 4">NCIMB702410</strain>
    </source>
</reference>
<dbReference type="EMBL" id="CP027569">
    <property type="protein sequence ID" value="AVO27881.1"/>
    <property type="molecule type" value="Genomic_DNA"/>
</dbReference>
<dbReference type="AlphaFoldDB" id="A0A1M6SUZ7"/>
<sequence length="122" mass="13500">MEEFYAYVKATIYKLIGFTCIVAAVLFAGGWWQYMSGWCIGSGLNIVYFFMLSSRSVRALKLPPPQAASFIRGGAVFRLVFICLAVIVILQFPSISLGAAVAGIFSYRVLVFADVLTARLRR</sequence>
<feature type="transmembrane region" description="Helical" evidence="1">
    <location>
        <begin position="12"/>
        <end position="29"/>
    </location>
</feature>
<protein>
    <submittedName>
        <fullName evidence="3">ATP synthase subunit I</fullName>
    </submittedName>
</protein>
<dbReference type="OrthoDB" id="1625344at2"/>